<dbReference type="PANTHER" id="PTHR48190:SF2">
    <property type="entry name" value="PROGRAMMED CELL DEATH PROTEIN 7"/>
    <property type="match status" value="1"/>
</dbReference>
<dbReference type="Gramene" id="Ma09_t27080.1">
    <property type="protein sequence ID" value="Ma09_p27080.1"/>
    <property type="gene ID" value="Ma09_g27080"/>
</dbReference>
<evidence type="ECO:0000313" key="3">
    <source>
        <dbReference type="Proteomes" id="UP000012960"/>
    </source>
</evidence>
<proteinExistence type="predicted"/>
<dbReference type="EnsemblPlants" id="Ma09_t27080.1">
    <property type="protein sequence ID" value="Ma09_p27080.1"/>
    <property type="gene ID" value="Ma09_g27080"/>
</dbReference>
<gene>
    <name evidence="1" type="ORF">GSMUA_245720.1</name>
</gene>
<dbReference type="InterPro" id="IPR052831">
    <property type="entry name" value="Apoptosis_promoter"/>
</dbReference>
<accession>A0A804KP73</accession>
<dbReference type="InParanoid" id="A0A804KP73"/>
<evidence type="ECO:0000313" key="1">
    <source>
        <dbReference type="EMBL" id="CAG1836603.1"/>
    </source>
</evidence>
<organism evidence="2 3">
    <name type="scientific">Musa acuminata subsp. malaccensis</name>
    <name type="common">Wild banana</name>
    <name type="synonym">Musa malaccensis</name>
    <dbReference type="NCBI Taxonomy" id="214687"/>
    <lineage>
        <taxon>Eukaryota</taxon>
        <taxon>Viridiplantae</taxon>
        <taxon>Streptophyta</taxon>
        <taxon>Embryophyta</taxon>
        <taxon>Tracheophyta</taxon>
        <taxon>Spermatophyta</taxon>
        <taxon>Magnoliopsida</taxon>
        <taxon>Liliopsida</taxon>
        <taxon>Zingiberales</taxon>
        <taxon>Musaceae</taxon>
        <taxon>Musa</taxon>
    </lineage>
</organism>
<dbReference type="AlphaFoldDB" id="A0A804KP73"/>
<dbReference type="PANTHER" id="PTHR48190">
    <property type="entry name" value="PROGRAMMED CELL DEATH PROTEIN 7"/>
    <property type="match status" value="1"/>
</dbReference>
<evidence type="ECO:0000313" key="2">
    <source>
        <dbReference type="EnsemblPlants" id="Ma09_p27080.1"/>
    </source>
</evidence>
<dbReference type="EMBL" id="HG996474">
    <property type="protein sequence ID" value="CAG1836603.1"/>
    <property type="molecule type" value="Genomic_DNA"/>
</dbReference>
<name>A0A804KP73_MUSAM</name>
<reference evidence="1" key="1">
    <citation type="submission" date="2021-03" db="EMBL/GenBank/DDBJ databases">
        <authorList>
            <consortium name="Genoscope - CEA"/>
            <person name="William W."/>
        </authorList>
    </citation>
    <scope>NUCLEOTIDE SEQUENCE</scope>
    <source>
        <strain evidence="1">Doubled-haploid Pahang</strain>
    </source>
</reference>
<protein>
    <submittedName>
        <fullName evidence="1">(wild Malaysian banana) hypothetical protein</fullName>
    </submittedName>
</protein>
<keyword evidence="3" id="KW-1185">Reference proteome</keyword>
<reference evidence="2" key="2">
    <citation type="submission" date="2021-05" db="UniProtKB">
        <authorList>
            <consortium name="EnsemblPlants"/>
        </authorList>
    </citation>
    <scope>IDENTIFICATION</scope>
    <source>
        <strain evidence="2">subsp. malaccensis</strain>
    </source>
</reference>
<sequence length="52" mass="5966">MKLRVGVVAMTLSNLPLEFLHYYHGSSNDMGTLIEVRRAWDAYIRPGGRYIP</sequence>
<dbReference type="Proteomes" id="UP000012960">
    <property type="component" value="Unplaced"/>
</dbReference>